<reference evidence="1 2" key="1">
    <citation type="submission" date="2018-05" db="EMBL/GenBank/DDBJ databases">
        <title>A metagenomic window into the 2 km-deep terrestrial subsurface aquifer revealed taxonomically and functionally diverse microbial community comprising novel uncultured bacterial lineages.</title>
        <authorList>
            <person name="Kadnikov V.V."/>
            <person name="Mardanov A.V."/>
            <person name="Beletsky A.V."/>
            <person name="Banks D."/>
            <person name="Pimenov N.V."/>
            <person name="Frank Y.A."/>
            <person name="Karnachuk O.V."/>
            <person name="Ravin N.V."/>
        </authorList>
    </citation>
    <scope>NUCLEOTIDE SEQUENCE [LARGE SCALE GENOMIC DNA]</scope>
    <source>
        <strain evidence="1">BY5</strain>
    </source>
</reference>
<name>A0A367ZMJ7_9BACT</name>
<evidence type="ECO:0000313" key="1">
    <source>
        <dbReference type="EMBL" id="RCK79246.1"/>
    </source>
</evidence>
<protein>
    <submittedName>
        <fullName evidence="1">Uncharacterized protein</fullName>
    </submittedName>
</protein>
<dbReference type="Proteomes" id="UP000252355">
    <property type="component" value="Unassembled WGS sequence"/>
</dbReference>
<comment type="caution">
    <text evidence="1">The sequence shown here is derived from an EMBL/GenBank/DDBJ whole genome shotgun (WGS) entry which is preliminary data.</text>
</comment>
<proteinExistence type="predicted"/>
<sequence>MDRGWTWMIVLAMVLFLAGMAECGEGFQPSWQIGQTWTIEASFRRLADGSNAWTAPQRWRYEVKNRKEIDGVDCFVLHITPVDRPESKTQAILCLAVSDLRPVQVIDVAPGADGRATATTRRFDGERLTPLLSGESPIPYDLPLFPLAAETRTGETTAGGFTGEAAHRADGLTFVEGVHQSWQPNGDGFEVTLETSGPLGTIRQTWEPGRPWATRMVSDAVRCTLVDGQ</sequence>
<dbReference type="AlphaFoldDB" id="A0A367ZMJ7"/>
<evidence type="ECO:0000313" key="2">
    <source>
        <dbReference type="Proteomes" id="UP000252355"/>
    </source>
</evidence>
<dbReference type="EMBL" id="QOQW01000014">
    <property type="protein sequence ID" value="RCK79246.1"/>
    <property type="molecule type" value="Genomic_DNA"/>
</dbReference>
<organism evidence="1 2">
    <name type="scientific">Candidatus Ozemobacter sibiricus</name>
    <dbReference type="NCBI Taxonomy" id="2268124"/>
    <lineage>
        <taxon>Bacteria</taxon>
        <taxon>Candidatus Ozemobacteria</taxon>
        <taxon>Candidatus Ozemobacterales</taxon>
        <taxon>Candidatus Ozemobacteraceae</taxon>
        <taxon>Candidatus Ozemobacter</taxon>
    </lineage>
</organism>
<gene>
    <name evidence="1" type="ORF">OZSIB_0117</name>
</gene>
<accession>A0A367ZMJ7</accession>